<comment type="caution">
    <text evidence="3">The sequence shown here is derived from an EMBL/GenBank/DDBJ whole genome shotgun (WGS) entry which is preliminary data.</text>
</comment>
<proteinExistence type="predicted"/>
<dbReference type="InterPro" id="IPR001584">
    <property type="entry name" value="Integrase_cat-core"/>
</dbReference>
<gene>
    <name evidence="3" type="ORF">O181_018954</name>
</gene>
<dbReference type="InterPro" id="IPR012337">
    <property type="entry name" value="RNaseH-like_sf"/>
</dbReference>
<dbReference type="GO" id="GO:0015074">
    <property type="term" value="P:DNA integration"/>
    <property type="evidence" value="ECO:0007669"/>
    <property type="project" value="InterPro"/>
</dbReference>
<dbReference type="GO" id="GO:0003723">
    <property type="term" value="F:RNA binding"/>
    <property type="evidence" value="ECO:0007669"/>
    <property type="project" value="UniProtKB-KW"/>
</dbReference>
<accession>A0A9Q3C8M0</accession>
<dbReference type="PANTHER" id="PTHR37984">
    <property type="entry name" value="PROTEIN CBG26694"/>
    <property type="match status" value="1"/>
</dbReference>
<dbReference type="PROSITE" id="PS50994">
    <property type="entry name" value="INTEGRASE"/>
    <property type="match status" value="1"/>
</dbReference>
<feature type="domain" description="Integrase catalytic" evidence="2">
    <location>
        <begin position="1"/>
        <end position="161"/>
    </location>
</feature>
<sequence>MDWVTGPVPGGREHSNSCIVIVDRYSKSVRCLPCHKEDTAMDTALLFLNNILSTCGVPKTIISDRHPKFTSEFWTNLYDMLVTKLAFYKSYHPQTDGLAESMIQTMEDILRRFCAYGMEYKYHEGYTHDWVTLIPEAQLAYNASQHTTTGKSPSLVEKWWNPLLPVDHLKKSLLTTHPTSKDFHEMWKRSCDTASRCIAE</sequence>
<evidence type="ECO:0000313" key="4">
    <source>
        <dbReference type="Proteomes" id="UP000765509"/>
    </source>
</evidence>
<evidence type="ECO:0000313" key="3">
    <source>
        <dbReference type="EMBL" id="MBW0479239.1"/>
    </source>
</evidence>
<evidence type="ECO:0000256" key="1">
    <source>
        <dbReference type="ARBA" id="ARBA00022884"/>
    </source>
</evidence>
<keyword evidence="4" id="KW-1185">Reference proteome</keyword>
<dbReference type="PANTHER" id="PTHR37984:SF5">
    <property type="entry name" value="PROTEIN NYNRIN-LIKE"/>
    <property type="match status" value="1"/>
</dbReference>
<dbReference type="InterPro" id="IPR050951">
    <property type="entry name" value="Retrovirus_Pol_polyprotein"/>
</dbReference>
<dbReference type="Proteomes" id="UP000765509">
    <property type="component" value="Unassembled WGS sequence"/>
</dbReference>
<dbReference type="InterPro" id="IPR036397">
    <property type="entry name" value="RNaseH_sf"/>
</dbReference>
<dbReference type="AlphaFoldDB" id="A0A9Q3C8M0"/>
<name>A0A9Q3C8M0_9BASI</name>
<protein>
    <recommendedName>
        <fullName evidence="2">Integrase catalytic domain-containing protein</fullName>
    </recommendedName>
</protein>
<dbReference type="SUPFAM" id="SSF53098">
    <property type="entry name" value="Ribonuclease H-like"/>
    <property type="match status" value="1"/>
</dbReference>
<keyword evidence="1" id="KW-0694">RNA-binding</keyword>
<dbReference type="Gene3D" id="3.30.420.10">
    <property type="entry name" value="Ribonuclease H-like superfamily/Ribonuclease H"/>
    <property type="match status" value="1"/>
</dbReference>
<organism evidence="3 4">
    <name type="scientific">Austropuccinia psidii MF-1</name>
    <dbReference type="NCBI Taxonomy" id="1389203"/>
    <lineage>
        <taxon>Eukaryota</taxon>
        <taxon>Fungi</taxon>
        <taxon>Dikarya</taxon>
        <taxon>Basidiomycota</taxon>
        <taxon>Pucciniomycotina</taxon>
        <taxon>Pucciniomycetes</taxon>
        <taxon>Pucciniales</taxon>
        <taxon>Sphaerophragmiaceae</taxon>
        <taxon>Austropuccinia</taxon>
    </lineage>
</organism>
<dbReference type="GO" id="GO:0005634">
    <property type="term" value="C:nucleus"/>
    <property type="evidence" value="ECO:0007669"/>
    <property type="project" value="UniProtKB-ARBA"/>
</dbReference>
<reference evidence="3" key="1">
    <citation type="submission" date="2021-03" db="EMBL/GenBank/DDBJ databases">
        <title>Draft genome sequence of rust myrtle Austropuccinia psidii MF-1, a brazilian biotype.</title>
        <authorList>
            <person name="Quecine M.C."/>
            <person name="Pachon D.M.R."/>
            <person name="Bonatelli M.L."/>
            <person name="Correr F.H."/>
            <person name="Franceschini L.M."/>
            <person name="Leite T.F."/>
            <person name="Margarido G.R.A."/>
            <person name="Almeida C.A."/>
            <person name="Ferrarezi J.A."/>
            <person name="Labate C.A."/>
        </authorList>
    </citation>
    <scope>NUCLEOTIDE SEQUENCE</scope>
    <source>
        <strain evidence="3">MF-1</strain>
    </source>
</reference>
<dbReference type="EMBL" id="AVOT02005505">
    <property type="protein sequence ID" value="MBW0479239.1"/>
    <property type="molecule type" value="Genomic_DNA"/>
</dbReference>
<evidence type="ECO:0000259" key="2">
    <source>
        <dbReference type="PROSITE" id="PS50994"/>
    </source>
</evidence>